<accession>A0AAW2KEP2</accession>
<protein>
    <submittedName>
        <fullName evidence="2">Microtubule-associated protein AIR9</fullName>
    </submittedName>
</protein>
<gene>
    <name evidence="2" type="ORF">Sradi_5960500</name>
</gene>
<reference evidence="2" key="2">
    <citation type="journal article" date="2024" name="Plant">
        <title>Genomic evolution and insights into agronomic trait innovations of Sesamum species.</title>
        <authorList>
            <person name="Miao H."/>
            <person name="Wang L."/>
            <person name="Qu L."/>
            <person name="Liu H."/>
            <person name="Sun Y."/>
            <person name="Le M."/>
            <person name="Wang Q."/>
            <person name="Wei S."/>
            <person name="Zheng Y."/>
            <person name="Lin W."/>
            <person name="Duan Y."/>
            <person name="Cao H."/>
            <person name="Xiong S."/>
            <person name="Wang X."/>
            <person name="Wei L."/>
            <person name="Li C."/>
            <person name="Ma Q."/>
            <person name="Ju M."/>
            <person name="Zhao R."/>
            <person name="Li G."/>
            <person name="Mu C."/>
            <person name="Tian Q."/>
            <person name="Mei H."/>
            <person name="Zhang T."/>
            <person name="Gao T."/>
            <person name="Zhang H."/>
        </authorList>
    </citation>
    <scope>NUCLEOTIDE SEQUENCE</scope>
    <source>
        <strain evidence="2">G02</strain>
    </source>
</reference>
<evidence type="ECO:0000313" key="2">
    <source>
        <dbReference type="EMBL" id="KAL0305432.1"/>
    </source>
</evidence>
<feature type="region of interest" description="Disordered" evidence="1">
    <location>
        <begin position="1"/>
        <end position="208"/>
    </location>
</feature>
<feature type="compositionally biased region" description="Polar residues" evidence="1">
    <location>
        <begin position="180"/>
        <end position="193"/>
    </location>
</feature>
<feature type="compositionally biased region" description="Basic and acidic residues" evidence="1">
    <location>
        <begin position="92"/>
        <end position="102"/>
    </location>
</feature>
<reference evidence="2" key="1">
    <citation type="submission" date="2020-06" db="EMBL/GenBank/DDBJ databases">
        <authorList>
            <person name="Li T."/>
            <person name="Hu X."/>
            <person name="Zhang T."/>
            <person name="Song X."/>
            <person name="Zhang H."/>
            <person name="Dai N."/>
            <person name="Sheng W."/>
            <person name="Hou X."/>
            <person name="Wei L."/>
        </authorList>
    </citation>
    <scope>NUCLEOTIDE SEQUENCE</scope>
    <source>
        <strain evidence="2">G02</strain>
        <tissue evidence="2">Leaf</tissue>
    </source>
</reference>
<name>A0AAW2KEP2_SESRA</name>
<comment type="caution">
    <text evidence="2">The sequence shown here is derived from an EMBL/GenBank/DDBJ whole genome shotgun (WGS) entry which is preliminary data.</text>
</comment>
<dbReference type="EMBL" id="JACGWJ010000028">
    <property type="protein sequence ID" value="KAL0305432.1"/>
    <property type="molecule type" value="Genomic_DNA"/>
</dbReference>
<proteinExistence type="predicted"/>
<feature type="compositionally biased region" description="Low complexity" evidence="1">
    <location>
        <begin position="194"/>
        <end position="208"/>
    </location>
</feature>
<sequence length="231" mass="24186">MLQQHLRAGTGGASKRKIEAKSGGDSSLNEAKPILTKPTMSSASRTSGSVPVTRRSSTGGLPEKQPIMITKRQSTDIGLAAGKRTSSLASEPLRKSLPEIRRTSASSIGAKPTIRQSVSETRKSVPISPVAKTPRTPTSSDSSKQESSKKTSLRSSQLSVSSVKKISSPSLDSTGSSGSIRKSITKINSLSARSPTVSSGSKSGSVSTSLDRVPLCLVVRRWALQIVGTRV</sequence>
<feature type="compositionally biased region" description="Low complexity" evidence="1">
    <location>
        <begin position="153"/>
        <end position="179"/>
    </location>
</feature>
<organism evidence="2">
    <name type="scientific">Sesamum radiatum</name>
    <name type="common">Black benniseed</name>
    <dbReference type="NCBI Taxonomy" id="300843"/>
    <lineage>
        <taxon>Eukaryota</taxon>
        <taxon>Viridiplantae</taxon>
        <taxon>Streptophyta</taxon>
        <taxon>Embryophyta</taxon>
        <taxon>Tracheophyta</taxon>
        <taxon>Spermatophyta</taxon>
        <taxon>Magnoliopsida</taxon>
        <taxon>eudicotyledons</taxon>
        <taxon>Gunneridae</taxon>
        <taxon>Pentapetalae</taxon>
        <taxon>asterids</taxon>
        <taxon>lamiids</taxon>
        <taxon>Lamiales</taxon>
        <taxon>Pedaliaceae</taxon>
        <taxon>Sesamum</taxon>
    </lineage>
</organism>
<evidence type="ECO:0000256" key="1">
    <source>
        <dbReference type="SAM" id="MobiDB-lite"/>
    </source>
</evidence>
<feature type="compositionally biased region" description="Polar residues" evidence="1">
    <location>
        <begin position="38"/>
        <end position="59"/>
    </location>
</feature>
<dbReference type="AlphaFoldDB" id="A0AAW2KEP2"/>